<dbReference type="Proteomes" id="UP000199169">
    <property type="component" value="Unassembled WGS sequence"/>
</dbReference>
<feature type="active site" evidence="1">
    <location>
        <position position="295"/>
    </location>
</feature>
<keyword evidence="1" id="KW-0444">Lipid biosynthesis</keyword>
<dbReference type="EC" id="2.7.8.-" evidence="1"/>
<feature type="active site" evidence="1">
    <location>
        <position position="115"/>
    </location>
</feature>
<dbReference type="PANTHER" id="PTHR21248:SF22">
    <property type="entry name" value="PHOSPHOLIPASE D"/>
    <property type="match status" value="1"/>
</dbReference>
<proteinExistence type="inferred from homology"/>
<dbReference type="GO" id="GO:0005886">
    <property type="term" value="C:plasma membrane"/>
    <property type="evidence" value="ECO:0007669"/>
    <property type="project" value="UniProtKB-SubCell"/>
</dbReference>
<keyword evidence="1" id="KW-1003">Cell membrane</keyword>
<feature type="active site" evidence="1">
    <location>
        <position position="300"/>
    </location>
</feature>
<keyword evidence="1" id="KW-0443">Lipid metabolism</keyword>
<feature type="domain" description="PLD phosphodiesterase" evidence="2">
    <location>
        <begin position="108"/>
        <end position="135"/>
    </location>
</feature>
<dbReference type="InterPro" id="IPR030872">
    <property type="entry name" value="Cardiolipin_synth_ClsB"/>
</dbReference>
<dbReference type="InterPro" id="IPR001736">
    <property type="entry name" value="PLipase_D/transphosphatidylase"/>
</dbReference>
<dbReference type="PIRSF" id="PIRSF000850">
    <property type="entry name" value="Phospholipase_D_PSS"/>
    <property type="match status" value="1"/>
</dbReference>
<keyword evidence="1" id="KW-1208">Phospholipid metabolism</keyword>
<sequence>MAARFLSGNDLTLLRCGAEYFPALITAIDEAKHEVHLESYIFEDDATGRAVAEAMARAAWRGVKVRVLVDGFGAREFADRLQPGLIAAGVQAMVYRPDSAWFLLRRHRLRRLHRKLAVIDGRIGFVGGINVIDDINTALHLPPRHDYSVRVEGPLLMPIQEALYRLWELVVWAKLNRRYRLTRASLTPPVPCGSQTAAFLVRDSVRHRRDIEDAYLEAIAAAQEDILLANAYFLPGRRFRRALCDAAKRGVRVVILLQGRVEYRLMHYATQALYGKLLGAGIHIFEYRRSFLHAKVAVVDRRWATVGSSNIDPFSLLLAREANIVVDDASFADDLHRSLRQAMQKGAHRLPADSWQRLPWTSRLLRLASYNLVRILVGMTGYGRRR</sequence>
<feature type="domain" description="PLD phosphodiesterase" evidence="2">
    <location>
        <begin position="288"/>
        <end position="315"/>
    </location>
</feature>
<keyword evidence="1" id="KW-0594">Phospholipid biosynthesis</keyword>
<organism evidence="3 4">
    <name type="scientific">Candidatus Accumulibacter aalborgensis</name>
    <dbReference type="NCBI Taxonomy" id="1860102"/>
    <lineage>
        <taxon>Bacteria</taxon>
        <taxon>Pseudomonadati</taxon>
        <taxon>Pseudomonadota</taxon>
        <taxon>Betaproteobacteria</taxon>
        <taxon>Candidatus Accumulibacter</taxon>
    </lineage>
</organism>
<keyword evidence="1" id="KW-0472">Membrane</keyword>
<evidence type="ECO:0000313" key="4">
    <source>
        <dbReference type="Proteomes" id="UP000199169"/>
    </source>
</evidence>
<evidence type="ECO:0000259" key="2">
    <source>
        <dbReference type="PROSITE" id="PS50035"/>
    </source>
</evidence>
<feature type="active site" evidence="1">
    <location>
        <position position="120"/>
    </location>
</feature>
<feature type="active site" evidence="1">
    <location>
        <position position="293"/>
    </location>
</feature>
<protein>
    <recommendedName>
        <fullName evidence="1">Cardiolipin synthase B</fullName>
        <shortName evidence="1">CL synthase</shortName>
        <ecNumber evidence="1">2.7.8.-</ecNumber>
    </recommendedName>
</protein>
<name>A0A1A8XYR8_9PROT</name>
<comment type="function">
    <text evidence="1">Catalyzes the phosphatidyl group transfer from one phosphatidylglycerol molecule to another to form cardiolipin (CL) (diphosphatidylglycerol) and glycerol.</text>
</comment>
<dbReference type="RefSeq" id="WP_186409193.1">
    <property type="nucleotide sequence ID" value="NZ_FLQX01000168.1"/>
</dbReference>
<dbReference type="STRING" id="1860102.ACCAA_870007"/>
<dbReference type="GO" id="GO:0008808">
    <property type="term" value="F:cardiolipin synthase activity"/>
    <property type="evidence" value="ECO:0007669"/>
    <property type="project" value="InterPro"/>
</dbReference>
<reference evidence="3 4" key="1">
    <citation type="submission" date="2016-06" db="EMBL/GenBank/DDBJ databases">
        <authorList>
            <person name="Kjaerup R.B."/>
            <person name="Dalgaard T.S."/>
            <person name="Juul-Madsen H.R."/>
        </authorList>
    </citation>
    <scope>NUCLEOTIDE SEQUENCE [LARGE SCALE GENOMIC DNA]</scope>
    <source>
        <strain evidence="3">3</strain>
    </source>
</reference>
<evidence type="ECO:0000256" key="1">
    <source>
        <dbReference type="HAMAP-Rule" id="MF_01917"/>
    </source>
</evidence>
<comment type="subcellular location">
    <subcellularLocation>
        <location evidence="1">Cell membrane</location>
        <topology evidence="1">Peripheral membrane protein</topology>
    </subcellularLocation>
</comment>
<dbReference type="SMART" id="SM00155">
    <property type="entry name" value="PLDc"/>
    <property type="match status" value="2"/>
</dbReference>
<dbReference type="EMBL" id="FLQX01000168">
    <property type="protein sequence ID" value="SBT10095.1"/>
    <property type="molecule type" value="Genomic_DNA"/>
</dbReference>
<accession>A0A1A8XYR8</accession>
<dbReference type="PANTHER" id="PTHR21248">
    <property type="entry name" value="CARDIOLIPIN SYNTHASE"/>
    <property type="match status" value="1"/>
</dbReference>
<dbReference type="AlphaFoldDB" id="A0A1A8XYR8"/>
<keyword evidence="4" id="KW-1185">Reference proteome</keyword>
<dbReference type="PROSITE" id="PS50035">
    <property type="entry name" value="PLD"/>
    <property type="match status" value="2"/>
</dbReference>
<keyword evidence="1" id="KW-0808">Transferase</keyword>
<feature type="active site" evidence="1">
    <location>
        <position position="113"/>
    </location>
</feature>
<dbReference type="Pfam" id="PF13091">
    <property type="entry name" value="PLDc_2"/>
    <property type="match status" value="2"/>
</dbReference>
<dbReference type="NCBIfam" id="NF008427">
    <property type="entry name" value="PRK11263.1"/>
    <property type="match status" value="1"/>
</dbReference>
<comment type="catalytic activity">
    <reaction evidence="1">
        <text>2 a 1,2-diacyl-sn-glycero-3-phospho-(1'-sn-glycerol) = a cardiolipin + glycerol</text>
        <dbReference type="Rhea" id="RHEA:31451"/>
        <dbReference type="ChEBI" id="CHEBI:17754"/>
        <dbReference type="ChEBI" id="CHEBI:62237"/>
        <dbReference type="ChEBI" id="CHEBI:64716"/>
    </reaction>
</comment>
<dbReference type="Gene3D" id="3.30.870.10">
    <property type="entry name" value="Endonuclease Chain A"/>
    <property type="match status" value="2"/>
</dbReference>
<comment type="similarity">
    <text evidence="1">Belongs to the phospholipase D family. Cardiolipin synthase subfamily. ClsB sub-subfamily.</text>
</comment>
<gene>
    <name evidence="1" type="primary">clsB</name>
    <name evidence="3" type="ORF">ACCAA_870007</name>
</gene>
<dbReference type="SUPFAM" id="SSF56024">
    <property type="entry name" value="Phospholipase D/nuclease"/>
    <property type="match status" value="2"/>
</dbReference>
<dbReference type="InterPro" id="IPR025202">
    <property type="entry name" value="PLD-like_dom"/>
</dbReference>
<evidence type="ECO:0000313" key="3">
    <source>
        <dbReference type="EMBL" id="SBT10095.1"/>
    </source>
</evidence>
<dbReference type="GO" id="GO:0032049">
    <property type="term" value="P:cardiolipin biosynthetic process"/>
    <property type="evidence" value="ECO:0007669"/>
    <property type="project" value="InterPro"/>
</dbReference>
<dbReference type="CDD" id="cd09110">
    <property type="entry name" value="PLDc_CLS_1"/>
    <property type="match status" value="1"/>
</dbReference>
<dbReference type="CDD" id="cd09159">
    <property type="entry name" value="PLDc_ybhO_like_2"/>
    <property type="match status" value="1"/>
</dbReference>
<dbReference type="HAMAP" id="MF_01917">
    <property type="entry name" value="Cardiolipin_synth_ClsB"/>
    <property type="match status" value="1"/>
</dbReference>